<feature type="region of interest" description="Disordered" evidence="2">
    <location>
        <begin position="85"/>
        <end position="128"/>
    </location>
</feature>
<feature type="domain" description="RRM" evidence="3">
    <location>
        <begin position="134"/>
        <end position="213"/>
    </location>
</feature>
<dbReference type="InterPro" id="IPR012677">
    <property type="entry name" value="Nucleotide-bd_a/b_plait_sf"/>
</dbReference>
<accession>A0A7S0FNZ4</accession>
<dbReference type="InterPro" id="IPR035979">
    <property type="entry name" value="RBD_domain_sf"/>
</dbReference>
<organism evidence="5">
    <name type="scientific">Pyrodinium bahamense</name>
    <dbReference type="NCBI Taxonomy" id="73915"/>
    <lineage>
        <taxon>Eukaryota</taxon>
        <taxon>Sar</taxon>
        <taxon>Alveolata</taxon>
        <taxon>Dinophyceae</taxon>
        <taxon>Gonyaulacales</taxon>
        <taxon>Pyrocystaceae</taxon>
        <taxon>Pyrodinium</taxon>
    </lineage>
</organism>
<evidence type="ECO:0000259" key="3">
    <source>
        <dbReference type="PROSITE" id="PS50102"/>
    </source>
</evidence>
<dbReference type="EMBL" id="HBEG01034998">
    <property type="protein sequence ID" value="CAD8373483.1"/>
    <property type="molecule type" value="Transcribed_RNA"/>
</dbReference>
<evidence type="ECO:0000256" key="2">
    <source>
        <dbReference type="SAM" id="MobiDB-lite"/>
    </source>
</evidence>
<feature type="region of interest" description="Disordered" evidence="2">
    <location>
        <begin position="440"/>
        <end position="459"/>
    </location>
</feature>
<evidence type="ECO:0008006" key="6">
    <source>
        <dbReference type="Google" id="ProtNLM"/>
    </source>
</evidence>
<dbReference type="SMART" id="SM00360">
    <property type="entry name" value="RRM"/>
    <property type="match status" value="1"/>
</dbReference>
<evidence type="ECO:0000256" key="1">
    <source>
        <dbReference type="PROSITE-ProRule" id="PRU00176"/>
    </source>
</evidence>
<dbReference type="SUPFAM" id="SSF54928">
    <property type="entry name" value="RNA-binding domain, RBD"/>
    <property type="match status" value="1"/>
</dbReference>
<dbReference type="PROSITE" id="PS51061">
    <property type="entry name" value="R3H"/>
    <property type="match status" value="1"/>
</dbReference>
<dbReference type="InterPro" id="IPR000504">
    <property type="entry name" value="RRM_dom"/>
</dbReference>
<dbReference type="AlphaFoldDB" id="A0A7S0FNZ4"/>
<dbReference type="InterPro" id="IPR001374">
    <property type="entry name" value="R3H_dom"/>
</dbReference>
<dbReference type="PROSITE" id="PS50102">
    <property type="entry name" value="RRM"/>
    <property type="match status" value="1"/>
</dbReference>
<name>A0A7S0FNZ4_9DINO</name>
<sequence length="459" mass="48846">MASTVVAEPNSEFEFNPSAPEFIPQQQQQQMMFPEGLHGMSSAFLPAANARSLSAVPAMREESAAETDAQECSVSRLLLVPREDQARRSLSRRRSSMAHKVSATDGGANLSPEKMRRQSARRATNAPEAPSQVATLVVKNLAMDLGKADVMRFLEERGAAAADVDLHRDAGGAFRGTAFARYASPGKARAALEKLGAFPEFGGRKARVEIQKSKALFGRKCLEAGLPQEELGVVREEIECFVNDPSRSEVGLPAGLSVHQRKYAHSLAERHNLVHATRQGENGEKYVYLSKARGEPPDGRKKAHSVANCTGSRHSVGSQGGKSSRWQTFPPAEPAKCDWPPGVEPWPACLDEPDPLGPRGGDTIFTPDTATSALMTSPPICAAPGLPLPPGICAALPRPAPGLEFEGPALQQPSASPVTLPSKAHQTGLDAATPLLYVNPSNPAEIAGPIRVEGDGAEE</sequence>
<dbReference type="SUPFAM" id="SSF82708">
    <property type="entry name" value="R3H domain"/>
    <property type="match status" value="1"/>
</dbReference>
<proteinExistence type="predicted"/>
<dbReference type="InterPro" id="IPR036867">
    <property type="entry name" value="R3H_dom_sf"/>
</dbReference>
<keyword evidence="1" id="KW-0694">RNA-binding</keyword>
<gene>
    <name evidence="5" type="ORF">PBAH0796_LOCUS21384</name>
</gene>
<reference evidence="5" key="1">
    <citation type="submission" date="2021-01" db="EMBL/GenBank/DDBJ databases">
        <authorList>
            <person name="Corre E."/>
            <person name="Pelletier E."/>
            <person name="Niang G."/>
            <person name="Scheremetjew M."/>
            <person name="Finn R."/>
            <person name="Kale V."/>
            <person name="Holt S."/>
            <person name="Cochrane G."/>
            <person name="Meng A."/>
            <person name="Brown T."/>
            <person name="Cohen L."/>
        </authorList>
    </citation>
    <scope>NUCLEOTIDE SEQUENCE</scope>
    <source>
        <strain evidence="5">Pbaha01</strain>
    </source>
</reference>
<evidence type="ECO:0000259" key="4">
    <source>
        <dbReference type="PROSITE" id="PS51061"/>
    </source>
</evidence>
<dbReference type="GO" id="GO:0003723">
    <property type="term" value="F:RNA binding"/>
    <property type="evidence" value="ECO:0007669"/>
    <property type="project" value="UniProtKB-UniRule"/>
</dbReference>
<dbReference type="Gene3D" id="3.30.1370.50">
    <property type="entry name" value="R3H-like domain"/>
    <property type="match status" value="1"/>
</dbReference>
<dbReference type="Gene3D" id="3.30.70.330">
    <property type="match status" value="1"/>
</dbReference>
<evidence type="ECO:0000313" key="5">
    <source>
        <dbReference type="EMBL" id="CAD8373483.1"/>
    </source>
</evidence>
<dbReference type="Pfam" id="PF00076">
    <property type="entry name" value="RRM_1"/>
    <property type="match status" value="1"/>
</dbReference>
<protein>
    <recommendedName>
        <fullName evidence="6">R3H domain-containing protein</fullName>
    </recommendedName>
</protein>
<feature type="domain" description="R3H" evidence="4">
    <location>
        <begin position="228"/>
        <end position="293"/>
    </location>
</feature>